<evidence type="ECO:0000313" key="1">
    <source>
        <dbReference type="EMBL" id="VDN30018.1"/>
    </source>
</evidence>
<organism evidence="1 2">
    <name type="scientific">Dibothriocephalus latus</name>
    <name type="common">Fish tapeworm</name>
    <name type="synonym">Diphyllobothrium latum</name>
    <dbReference type="NCBI Taxonomy" id="60516"/>
    <lineage>
        <taxon>Eukaryota</taxon>
        <taxon>Metazoa</taxon>
        <taxon>Spiralia</taxon>
        <taxon>Lophotrochozoa</taxon>
        <taxon>Platyhelminthes</taxon>
        <taxon>Cestoda</taxon>
        <taxon>Eucestoda</taxon>
        <taxon>Diphyllobothriidea</taxon>
        <taxon>Diphyllobothriidae</taxon>
        <taxon>Dibothriocephalus</taxon>
    </lineage>
</organism>
<dbReference type="EMBL" id="UYRU01079370">
    <property type="protein sequence ID" value="VDN30018.1"/>
    <property type="molecule type" value="Genomic_DNA"/>
</dbReference>
<dbReference type="Proteomes" id="UP000281553">
    <property type="component" value="Unassembled WGS sequence"/>
</dbReference>
<evidence type="ECO:0000313" key="2">
    <source>
        <dbReference type="Proteomes" id="UP000281553"/>
    </source>
</evidence>
<reference evidence="1 2" key="1">
    <citation type="submission" date="2018-11" db="EMBL/GenBank/DDBJ databases">
        <authorList>
            <consortium name="Pathogen Informatics"/>
        </authorList>
    </citation>
    <scope>NUCLEOTIDE SEQUENCE [LARGE SCALE GENOMIC DNA]</scope>
</reference>
<dbReference type="OrthoDB" id="6244728at2759"/>
<accession>A0A3P7N465</accession>
<name>A0A3P7N465_DIBLA</name>
<keyword evidence="2" id="KW-1185">Reference proteome</keyword>
<gene>
    <name evidence="1" type="ORF">DILT_LOCUS15463</name>
</gene>
<dbReference type="AlphaFoldDB" id="A0A3P7N465"/>
<sequence>MAQTAEKQSDAETTAFAKKDFDTGKALIVPQATQIYKCFAQASSPFDYDATEMKEAAEEQEERARRLMNMECDCN</sequence>
<protein>
    <submittedName>
        <fullName evidence="1">Uncharacterized protein</fullName>
    </submittedName>
</protein>
<proteinExistence type="predicted"/>